<name>A0A5P6PEN7_9BRAD</name>
<keyword evidence="1" id="KW-0472">Membrane</keyword>
<gene>
    <name evidence="2" type="ORF">F8237_33080</name>
</gene>
<accession>A0A5P6PEN7</accession>
<keyword evidence="1" id="KW-0812">Transmembrane</keyword>
<sequence>MSKVQRVFFVVGLLVLIALSASSAGILLHRAFPDSYWVTLVGPLGAAVAVIALRKLFVG</sequence>
<reference evidence="3" key="1">
    <citation type="submission" date="2019-10" db="EMBL/GenBank/DDBJ databases">
        <title>Complete Genome Sequence of Bradyrhizobium betae type strain PL7HG1T.</title>
        <authorList>
            <person name="Bromfield E.S.P."/>
            <person name="Cloutier S."/>
        </authorList>
    </citation>
    <scope>NUCLEOTIDE SEQUENCE [LARGE SCALE GENOMIC DNA]</scope>
    <source>
        <strain evidence="3">PL7HG1</strain>
    </source>
</reference>
<feature type="transmembrane region" description="Helical" evidence="1">
    <location>
        <begin position="34"/>
        <end position="53"/>
    </location>
</feature>
<organism evidence="2 3">
    <name type="scientific">Bradyrhizobium betae</name>
    <dbReference type="NCBI Taxonomy" id="244734"/>
    <lineage>
        <taxon>Bacteria</taxon>
        <taxon>Pseudomonadati</taxon>
        <taxon>Pseudomonadota</taxon>
        <taxon>Alphaproteobacteria</taxon>
        <taxon>Hyphomicrobiales</taxon>
        <taxon>Nitrobacteraceae</taxon>
        <taxon>Bradyrhizobium</taxon>
    </lineage>
</organism>
<dbReference type="AlphaFoldDB" id="A0A5P6PEN7"/>
<evidence type="ECO:0000313" key="2">
    <source>
        <dbReference type="EMBL" id="QFI76812.1"/>
    </source>
</evidence>
<dbReference type="RefSeq" id="WP_028136438.1">
    <property type="nucleotide sequence ID" value="NZ_CP044543.1"/>
</dbReference>
<evidence type="ECO:0000256" key="1">
    <source>
        <dbReference type="SAM" id="Phobius"/>
    </source>
</evidence>
<dbReference type="Proteomes" id="UP000325641">
    <property type="component" value="Chromosome"/>
</dbReference>
<dbReference type="KEGG" id="bbet:F8237_33080"/>
<evidence type="ECO:0000313" key="3">
    <source>
        <dbReference type="Proteomes" id="UP000325641"/>
    </source>
</evidence>
<proteinExistence type="predicted"/>
<protein>
    <submittedName>
        <fullName evidence="2">Uncharacterized protein</fullName>
    </submittedName>
</protein>
<keyword evidence="1" id="KW-1133">Transmembrane helix</keyword>
<dbReference type="EMBL" id="CP044543">
    <property type="protein sequence ID" value="QFI76812.1"/>
    <property type="molecule type" value="Genomic_DNA"/>
</dbReference>
<dbReference type="OrthoDB" id="8255284at2"/>